<sequence>MREDMHHVLRRIAGGTGKITILTGAGISAESGIPTFRGPEGYWTVGSQVYHPQEMATFHMFCQMPDEVWKWYLYRMGVCGAAQPNPGHLALVDMERHFGDRFTLITQNVDGLHLRAGNTLARTYQIHGNVFYMRCSLECSEAVHPIPPAVKPKTKDQDLTDSDRELLRCPLCGARSRPHILLFDESYNEHHYHFYSSLKAAQQTELLIVVGTAGATNLPNQVAREVYQRDGVIIDINIETNPFAQLAEKSTCGFALQEPSASALPALFKVMTAA</sequence>
<evidence type="ECO:0000256" key="1">
    <source>
        <dbReference type="ARBA" id="ARBA00012928"/>
    </source>
</evidence>
<dbReference type="RefSeq" id="WP_015724647.1">
    <property type="nucleotide sequence ID" value="NC_014972.1"/>
</dbReference>
<dbReference type="GO" id="GO:0046872">
    <property type="term" value="F:metal ion binding"/>
    <property type="evidence" value="ECO:0007669"/>
    <property type="project" value="UniProtKB-KW"/>
</dbReference>
<dbReference type="AlphaFoldDB" id="A0A7U3YMG8"/>
<protein>
    <recommendedName>
        <fullName evidence="1">protein acetyllysine N-acetyltransferase</fullName>
        <ecNumber evidence="1">2.3.1.286</ecNumber>
    </recommendedName>
</protein>
<evidence type="ECO:0000313" key="7">
    <source>
        <dbReference type="Proteomes" id="UP000006365"/>
    </source>
</evidence>
<keyword evidence="3" id="KW-0520">NAD</keyword>
<feature type="active site" description="Proton acceptor" evidence="4">
    <location>
        <position position="127"/>
    </location>
</feature>
<dbReference type="InterPro" id="IPR029035">
    <property type="entry name" value="DHS-like_NAD/FAD-binding_dom"/>
</dbReference>
<evidence type="ECO:0000313" key="6">
    <source>
        <dbReference type="EMBL" id="ADW18107.1"/>
    </source>
</evidence>
<dbReference type="InterPro" id="IPR026590">
    <property type="entry name" value="Ssirtuin_cat_dom"/>
</dbReference>
<evidence type="ECO:0000259" key="5">
    <source>
        <dbReference type="PROSITE" id="PS50305"/>
    </source>
</evidence>
<accession>A0A7U3YMG8</accession>
<dbReference type="EC" id="2.3.1.286" evidence="1"/>
<feature type="domain" description="Deacetylase sirtuin-type" evidence="5">
    <location>
        <begin position="1"/>
        <end position="274"/>
    </location>
</feature>
<feature type="binding site" evidence="4">
    <location>
        <position position="172"/>
    </location>
    <ligand>
        <name>Zn(2+)</name>
        <dbReference type="ChEBI" id="CHEBI:29105"/>
    </ligand>
</feature>
<keyword evidence="4" id="KW-0862">Zinc</keyword>
<keyword evidence="2" id="KW-0808">Transferase</keyword>
<dbReference type="Proteomes" id="UP000006365">
    <property type="component" value="Chromosome"/>
</dbReference>
<dbReference type="GO" id="GO:0070403">
    <property type="term" value="F:NAD+ binding"/>
    <property type="evidence" value="ECO:0007669"/>
    <property type="project" value="InterPro"/>
</dbReference>
<evidence type="ECO:0000256" key="3">
    <source>
        <dbReference type="ARBA" id="ARBA00023027"/>
    </source>
</evidence>
<reference evidence="6 7" key="1">
    <citation type="journal article" date="2011" name="Stand. Genomic Sci.">
        <title>Complete genome sequence of Desulfobulbus propionicus type strain (1pr3).</title>
        <authorList>
            <person name="Pagani I."/>
            <person name="Lapidus A."/>
            <person name="Nolan M."/>
            <person name="Lucas S."/>
            <person name="Hammon N."/>
            <person name="Deshpande S."/>
            <person name="Cheng J.F."/>
            <person name="Chertkov O."/>
            <person name="Davenport K."/>
            <person name="Tapia R."/>
            <person name="Han C."/>
            <person name="Goodwin L."/>
            <person name="Pitluck S."/>
            <person name="Liolios K."/>
            <person name="Mavromatis K."/>
            <person name="Ivanova N."/>
            <person name="Mikhailova N."/>
            <person name="Pati A."/>
            <person name="Chen A."/>
            <person name="Palaniappan K."/>
            <person name="Land M."/>
            <person name="Hauser L."/>
            <person name="Chang Y.J."/>
            <person name="Jeffries C.D."/>
            <person name="Detter J.C."/>
            <person name="Brambilla E."/>
            <person name="Kannan K.P."/>
            <person name="Djao O.D."/>
            <person name="Rohde M."/>
            <person name="Pukall R."/>
            <person name="Spring S."/>
            <person name="Goker M."/>
            <person name="Sikorski J."/>
            <person name="Woyke T."/>
            <person name="Bristow J."/>
            <person name="Eisen J.A."/>
            <person name="Markowitz V."/>
            <person name="Hugenholtz P."/>
            <person name="Kyrpides N.C."/>
            <person name="Klenk H.P."/>
        </authorList>
    </citation>
    <scope>NUCLEOTIDE SEQUENCE [LARGE SCALE GENOMIC DNA]</scope>
    <source>
        <strain evidence="7">ATCC 33891 / DSM 2032 / 1pr3</strain>
    </source>
</reference>
<gene>
    <name evidence="6" type="ordered locus">Despr_1959</name>
</gene>
<name>A0A7U3YMG8_DESPD</name>
<dbReference type="PANTHER" id="PTHR11085">
    <property type="entry name" value="NAD-DEPENDENT PROTEIN DEACYLASE SIRTUIN-5, MITOCHONDRIAL-RELATED"/>
    <property type="match status" value="1"/>
</dbReference>
<evidence type="ECO:0000256" key="4">
    <source>
        <dbReference type="PROSITE-ProRule" id="PRU00236"/>
    </source>
</evidence>
<dbReference type="KEGG" id="dpr:Despr_1959"/>
<dbReference type="InterPro" id="IPR003000">
    <property type="entry name" value="Sirtuin"/>
</dbReference>
<dbReference type="Gene3D" id="3.40.50.1220">
    <property type="entry name" value="TPP-binding domain"/>
    <property type="match status" value="1"/>
</dbReference>
<dbReference type="GO" id="GO:0017136">
    <property type="term" value="F:histone deacetylase activity, NAD-dependent"/>
    <property type="evidence" value="ECO:0007669"/>
    <property type="project" value="TreeGrafter"/>
</dbReference>
<keyword evidence="4" id="KW-0479">Metal-binding</keyword>
<dbReference type="Gene3D" id="3.30.1600.10">
    <property type="entry name" value="SIR2/SIRT2 'Small Domain"/>
    <property type="match status" value="1"/>
</dbReference>
<dbReference type="EMBL" id="CP002364">
    <property type="protein sequence ID" value="ADW18107.1"/>
    <property type="molecule type" value="Genomic_DNA"/>
</dbReference>
<dbReference type="PROSITE" id="PS50305">
    <property type="entry name" value="SIRTUIN"/>
    <property type="match status" value="1"/>
</dbReference>
<dbReference type="Pfam" id="PF02146">
    <property type="entry name" value="SIR2"/>
    <property type="match status" value="1"/>
</dbReference>
<feature type="binding site" evidence="4">
    <location>
        <position position="169"/>
    </location>
    <ligand>
        <name>Zn(2+)</name>
        <dbReference type="ChEBI" id="CHEBI:29105"/>
    </ligand>
</feature>
<proteinExistence type="predicted"/>
<keyword evidence="7" id="KW-1185">Reference proteome</keyword>
<feature type="binding site" evidence="4">
    <location>
        <position position="135"/>
    </location>
    <ligand>
        <name>Zn(2+)</name>
        <dbReference type="ChEBI" id="CHEBI:29105"/>
    </ligand>
</feature>
<dbReference type="PANTHER" id="PTHR11085:SF4">
    <property type="entry name" value="NAD-DEPENDENT PROTEIN DEACYLASE"/>
    <property type="match status" value="1"/>
</dbReference>
<organism evidence="6 7">
    <name type="scientific">Desulfobulbus propionicus (strain ATCC 33891 / DSM 2032 / VKM B-1956 / 1pr3)</name>
    <dbReference type="NCBI Taxonomy" id="577650"/>
    <lineage>
        <taxon>Bacteria</taxon>
        <taxon>Pseudomonadati</taxon>
        <taxon>Thermodesulfobacteriota</taxon>
        <taxon>Desulfobulbia</taxon>
        <taxon>Desulfobulbales</taxon>
        <taxon>Desulfobulbaceae</taxon>
        <taxon>Desulfobulbus</taxon>
    </lineage>
</organism>
<dbReference type="InterPro" id="IPR026591">
    <property type="entry name" value="Sirtuin_cat_small_dom_sf"/>
</dbReference>
<dbReference type="SUPFAM" id="SSF52467">
    <property type="entry name" value="DHS-like NAD/FAD-binding domain"/>
    <property type="match status" value="1"/>
</dbReference>
<feature type="binding site" evidence="4">
    <location>
        <position position="139"/>
    </location>
    <ligand>
        <name>Zn(2+)</name>
        <dbReference type="ChEBI" id="CHEBI:29105"/>
    </ligand>
</feature>
<evidence type="ECO:0000256" key="2">
    <source>
        <dbReference type="ARBA" id="ARBA00022679"/>
    </source>
</evidence>
<dbReference type="InterPro" id="IPR050134">
    <property type="entry name" value="NAD-dep_sirtuin_deacylases"/>
</dbReference>